<dbReference type="PANTHER" id="PTHR43724:SF1">
    <property type="entry name" value="PYRUVATE SYNTHASE SUBUNIT PORD"/>
    <property type="match status" value="1"/>
</dbReference>
<evidence type="ECO:0000256" key="3">
    <source>
        <dbReference type="ARBA" id="ARBA00022723"/>
    </source>
</evidence>
<evidence type="ECO:0000256" key="5">
    <source>
        <dbReference type="ARBA" id="ARBA00023004"/>
    </source>
</evidence>
<dbReference type="GO" id="GO:0051539">
    <property type="term" value="F:4 iron, 4 sulfur cluster binding"/>
    <property type="evidence" value="ECO:0007669"/>
    <property type="project" value="UniProtKB-KW"/>
</dbReference>
<dbReference type="EMBL" id="DVMP01000007">
    <property type="protein sequence ID" value="HIU24944.1"/>
    <property type="molecule type" value="Genomic_DNA"/>
</dbReference>
<sequence>MKTRAKDIDERITWQDITTGAEIYEPATSRLVETGEWRVMVPVFKEDRCRHCMLCVPFCPDSSIPVKDGKRLDFDFAHCKGCGICVKVCPFGAIDFVKEEK</sequence>
<keyword evidence="4" id="KW-0677">Repeat</keyword>
<dbReference type="PROSITE" id="PS00198">
    <property type="entry name" value="4FE4S_FER_1"/>
    <property type="match status" value="1"/>
</dbReference>
<comment type="caution">
    <text evidence="8">The sequence shown here is derived from an EMBL/GenBank/DDBJ whole genome shotgun (WGS) entry which is preliminary data.</text>
</comment>
<dbReference type="PROSITE" id="PS51379">
    <property type="entry name" value="4FE4S_FER_2"/>
    <property type="match status" value="2"/>
</dbReference>
<proteinExistence type="predicted"/>
<reference evidence="8" key="2">
    <citation type="journal article" date="2021" name="PeerJ">
        <title>Extensive microbial diversity within the chicken gut microbiome revealed by metagenomics and culture.</title>
        <authorList>
            <person name="Gilroy R."/>
            <person name="Ravi A."/>
            <person name="Getino M."/>
            <person name="Pursley I."/>
            <person name="Horton D.L."/>
            <person name="Alikhan N.F."/>
            <person name="Baker D."/>
            <person name="Gharbi K."/>
            <person name="Hall N."/>
            <person name="Watson M."/>
            <person name="Adriaenssens E.M."/>
            <person name="Foster-Nyarko E."/>
            <person name="Jarju S."/>
            <person name="Secka A."/>
            <person name="Antonio M."/>
            <person name="Oren A."/>
            <person name="Chaudhuri R.R."/>
            <person name="La Ragione R."/>
            <person name="Hildebrand F."/>
            <person name="Pallen M.J."/>
        </authorList>
    </citation>
    <scope>NUCLEOTIDE SEQUENCE</scope>
    <source>
        <strain evidence="8">ChiHcec3-6078</strain>
    </source>
</reference>
<evidence type="ECO:0000313" key="9">
    <source>
        <dbReference type="Proteomes" id="UP000824090"/>
    </source>
</evidence>
<reference evidence="8" key="1">
    <citation type="submission" date="2020-10" db="EMBL/GenBank/DDBJ databases">
        <authorList>
            <person name="Gilroy R."/>
        </authorList>
    </citation>
    <scope>NUCLEOTIDE SEQUENCE</scope>
    <source>
        <strain evidence="8">ChiHcec3-6078</strain>
    </source>
</reference>
<dbReference type="Pfam" id="PF14697">
    <property type="entry name" value="Fer4_21"/>
    <property type="match status" value="1"/>
</dbReference>
<dbReference type="InterPro" id="IPR011898">
    <property type="entry name" value="PorD_KorD"/>
</dbReference>
<dbReference type="SUPFAM" id="SSF54862">
    <property type="entry name" value="4Fe-4S ferredoxins"/>
    <property type="match status" value="1"/>
</dbReference>
<dbReference type="InterPro" id="IPR017900">
    <property type="entry name" value="4Fe4S_Fe_S_CS"/>
</dbReference>
<organism evidence="8 9">
    <name type="scientific">Candidatus Allocopromorpha excrementigallinarum</name>
    <dbReference type="NCBI Taxonomy" id="2840742"/>
    <lineage>
        <taxon>Bacteria</taxon>
        <taxon>Bacillati</taxon>
        <taxon>Bacillota</taxon>
        <taxon>Clostridia</taxon>
        <taxon>Eubacteriales</taxon>
        <taxon>Eubacteriaceae</taxon>
        <taxon>Eubacteriaceae incertae sedis</taxon>
        <taxon>Candidatus Allocopromorpha</taxon>
    </lineage>
</organism>
<keyword evidence="5" id="KW-0408">Iron</keyword>
<protein>
    <submittedName>
        <fullName evidence="8">4Fe-4S binding protein</fullName>
    </submittedName>
</protein>
<feature type="domain" description="4Fe-4S ferredoxin-type" evidence="7">
    <location>
        <begin position="70"/>
        <end position="99"/>
    </location>
</feature>
<dbReference type="InterPro" id="IPR017896">
    <property type="entry name" value="4Fe4S_Fe-S-bd"/>
</dbReference>
<keyword evidence="6" id="KW-0411">Iron-sulfur</keyword>
<dbReference type="Proteomes" id="UP000824090">
    <property type="component" value="Unassembled WGS sequence"/>
</dbReference>
<dbReference type="Gene3D" id="3.30.70.20">
    <property type="match status" value="1"/>
</dbReference>
<dbReference type="GO" id="GO:0016625">
    <property type="term" value="F:oxidoreductase activity, acting on the aldehyde or oxo group of donors, iron-sulfur protein as acceptor"/>
    <property type="evidence" value="ECO:0007669"/>
    <property type="project" value="InterPro"/>
</dbReference>
<comment type="cofactor">
    <cofactor evidence="1">
        <name>[4Fe-4S] cluster</name>
        <dbReference type="ChEBI" id="CHEBI:49883"/>
    </cofactor>
</comment>
<feature type="domain" description="4Fe-4S ferredoxin-type" evidence="7">
    <location>
        <begin position="40"/>
        <end position="69"/>
    </location>
</feature>
<dbReference type="AlphaFoldDB" id="A0A9D1HYZ2"/>
<keyword evidence="2" id="KW-0004">4Fe-4S</keyword>
<dbReference type="GO" id="GO:0046872">
    <property type="term" value="F:metal ion binding"/>
    <property type="evidence" value="ECO:0007669"/>
    <property type="project" value="UniProtKB-KW"/>
</dbReference>
<dbReference type="PANTHER" id="PTHR43724">
    <property type="entry name" value="PYRUVATE SYNTHASE SUBUNIT PORD"/>
    <property type="match status" value="1"/>
</dbReference>
<evidence type="ECO:0000256" key="4">
    <source>
        <dbReference type="ARBA" id="ARBA00022737"/>
    </source>
</evidence>
<keyword evidence="3" id="KW-0479">Metal-binding</keyword>
<evidence type="ECO:0000259" key="7">
    <source>
        <dbReference type="PROSITE" id="PS51379"/>
    </source>
</evidence>
<dbReference type="NCBIfam" id="TIGR02179">
    <property type="entry name" value="PorD_KorD"/>
    <property type="match status" value="1"/>
</dbReference>
<evidence type="ECO:0000256" key="6">
    <source>
        <dbReference type="ARBA" id="ARBA00023014"/>
    </source>
</evidence>
<accession>A0A9D1HYZ2</accession>
<gene>
    <name evidence="8" type="ORF">IAC50_00405</name>
</gene>
<evidence type="ECO:0000256" key="2">
    <source>
        <dbReference type="ARBA" id="ARBA00022485"/>
    </source>
</evidence>
<name>A0A9D1HYZ2_9FIRM</name>
<evidence type="ECO:0000256" key="1">
    <source>
        <dbReference type="ARBA" id="ARBA00001966"/>
    </source>
</evidence>
<evidence type="ECO:0000313" key="8">
    <source>
        <dbReference type="EMBL" id="HIU24944.1"/>
    </source>
</evidence>